<dbReference type="Proteomes" id="UP001165069">
    <property type="component" value="Unassembled WGS sequence"/>
</dbReference>
<evidence type="ECO:0000313" key="2">
    <source>
        <dbReference type="Proteomes" id="UP001165069"/>
    </source>
</evidence>
<organism evidence="1 2">
    <name type="scientific">Geothrix limicola</name>
    <dbReference type="NCBI Taxonomy" id="2927978"/>
    <lineage>
        <taxon>Bacteria</taxon>
        <taxon>Pseudomonadati</taxon>
        <taxon>Acidobacteriota</taxon>
        <taxon>Holophagae</taxon>
        <taxon>Holophagales</taxon>
        <taxon>Holophagaceae</taxon>
        <taxon>Geothrix</taxon>
    </lineage>
</organism>
<proteinExistence type="predicted"/>
<keyword evidence="2" id="KW-1185">Reference proteome</keyword>
<protein>
    <submittedName>
        <fullName evidence="1">Uncharacterized protein</fullName>
    </submittedName>
</protein>
<evidence type="ECO:0000313" key="1">
    <source>
        <dbReference type="EMBL" id="GLH74766.1"/>
    </source>
</evidence>
<dbReference type="EMBL" id="BSDE01000008">
    <property type="protein sequence ID" value="GLH74766.1"/>
    <property type="molecule type" value="Genomic_DNA"/>
</dbReference>
<comment type="caution">
    <text evidence="1">The sequence shown here is derived from an EMBL/GenBank/DDBJ whole genome shotgun (WGS) entry which is preliminary data.</text>
</comment>
<reference evidence="1 2" key="1">
    <citation type="journal article" date="2023" name="Antonie Van Leeuwenhoek">
        <title>Mesoterricola silvestris gen. nov., sp. nov., Mesoterricola sediminis sp. nov., Geothrix oryzae sp. nov., Geothrix edaphica sp. nov., Geothrix rubra sp. nov., and Geothrix limicola sp. nov., six novel members of Acidobacteriota isolated from soils.</title>
        <authorList>
            <person name="Itoh H."/>
            <person name="Sugisawa Y."/>
            <person name="Mise K."/>
            <person name="Xu Z."/>
            <person name="Kuniyasu M."/>
            <person name="Ushijima N."/>
            <person name="Kawano K."/>
            <person name="Kobayashi E."/>
            <person name="Shiratori Y."/>
            <person name="Masuda Y."/>
            <person name="Senoo K."/>
        </authorList>
    </citation>
    <scope>NUCLEOTIDE SEQUENCE [LARGE SCALE GENOMIC DNA]</scope>
    <source>
        <strain evidence="1 2">Red804</strain>
    </source>
</reference>
<accession>A0ABQ5QK82</accession>
<name>A0ABQ5QK82_9BACT</name>
<sequence length="105" mass="12083">MSSGPTTKAKKQPKSHDQMYRCEIKKKFIEGETKVYRWTEVNVSDIPGRPKARCVHCKGAVRLHFKRQAHGTPDHCEHKLRQDSTHCEAGHYFEGVHQESLSPVE</sequence>
<gene>
    <name evidence="1" type="ORF">GETHLI_32680</name>
</gene>